<comment type="caution">
    <text evidence="1">The sequence shown here is derived from an EMBL/GenBank/DDBJ whole genome shotgun (WGS) entry which is preliminary data.</text>
</comment>
<dbReference type="AlphaFoldDB" id="A0A542XJT6"/>
<dbReference type="Proteomes" id="UP000315983">
    <property type="component" value="Unassembled WGS sequence"/>
</dbReference>
<reference evidence="1 2" key="1">
    <citation type="submission" date="2019-06" db="EMBL/GenBank/DDBJ databases">
        <title>Sequencing the genomes of 1000 actinobacteria strains.</title>
        <authorList>
            <person name="Klenk H.-P."/>
        </authorList>
    </citation>
    <scope>NUCLEOTIDE SEQUENCE [LARGE SCALE GENOMIC DNA]</scope>
    <source>
        <strain evidence="1 2">DSM 44819</strain>
    </source>
</reference>
<dbReference type="RefSeq" id="WP_142116148.1">
    <property type="nucleotide sequence ID" value="NZ_BOQM01000006.1"/>
</dbReference>
<proteinExistence type="predicted"/>
<name>A0A542XJT6_SALAC</name>
<sequence>MYIWLVTSRRTALRQVLHRTTGAMTAQQVADEVGWPVETTRLHLEELVGAQLAERVPGAPRGRGRPPMTYRATIGMDTTGPTQYRLLAGLLARTLRDRPNSRALARDAGQAWAFEHPTDAVDGAPLTRATTALTSRFGAHEFAPTATRTGDRADITLWHCPFLDLIADYGDVICSLHDGMVDGITRVAAGTSVTAHLTAFPRPDSCRITLTRRTRREQ</sequence>
<dbReference type="EMBL" id="VFOL01000001">
    <property type="protein sequence ID" value="TQL35913.1"/>
    <property type="molecule type" value="Genomic_DNA"/>
</dbReference>
<evidence type="ECO:0000313" key="2">
    <source>
        <dbReference type="Proteomes" id="UP000315983"/>
    </source>
</evidence>
<organism evidence="1 2">
    <name type="scientific">Salinispora arenicola</name>
    <dbReference type="NCBI Taxonomy" id="168697"/>
    <lineage>
        <taxon>Bacteria</taxon>
        <taxon>Bacillati</taxon>
        <taxon>Actinomycetota</taxon>
        <taxon>Actinomycetes</taxon>
        <taxon>Micromonosporales</taxon>
        <taxon>Micromonosporaceae</taxon>
        <taxon>Salinispora</taxon>
    </lineage>
</organism>
<accession>A0A542XJT6</accession>
<gene>
    <name evidence="1" type="ORF">FB564_0982</name>
</gene>
<dbReference type="SUPFAM" id="SSF46785">
    <property type="entry name" value="Winged helix' DNA-binding domain"/>
    <property type="match status" value="1"/>
</dbReference>
<dbReference type="GeneID" id="93770309"/>
<evidence type="ECO:0000313" key="1">
    <source>
        <dbReference type="EMBL" id="TQL35913.1"/>
    </source>
</evidence>
<protein>
    <submittedName>
        <fullName evidence="1">Putative ArsR family transcriptional regulator</fullName>
    </submittedName>
</protein>
<dbReference type="InterPro" id="IPR036390">
    <property type="entry name" value="WH_DNA-bd_sf"/>
</dbReference>